<dbReference type="KEGG" id="ngr:NAEGRDRAFT_65394"/>
<dbReference type="Pfam" id="PF00632">
    <property type="entry name" value="HECT"/>
    <property type="match status" value="1"/>
</dbReference>
<evidence type="ECO:0000256" key="2">
    <source>
        <dbReference type="PROSITE-ProRule" id="PRU00104"/>
    </source>
</evidence>
<feature type="region of interest" description="Disordered" evidence="4">
    <location>
        <begin position="1"/>
        <end position="54"/>
    </location>
</feature>
<dbReference type="Gene3D" id="3.90.1750.10">
    <property type="entry name" value="Hect, E3 ligase catalytic domains"/>
    <property type="match status" value="1"/>
</dbReference>
<dbReference type="PANTHER" id="PTHR44167:SF25">
    <property type="entry name" value="PROTEIN KINASE DOMAIN CONTAINING PROTEIN"/>
    <property type="match status" value="1"/>
</dbReference>
<evidence type="ECO:0000259" key="5">
    <source>
        <dbReference type="PROSITE" id="PS50011"/>
    </source>
</evidence>
<dbReference type="STRING" id="5762.D2V9C7"/>
<feature type="coiled-coil region" evidence="3">
    <location>
        <begin position="280"/>
        <end position="307"/>
    </location>
</feature>
<evidence type="ECO:0000256" key="3">
    <source>
        <dbReference type="SAM" id="Coils"/>
    </source>
</evidence>
<dbReference type="GO" id="GO:0005524">
    <property type="term" value="F:ATP binding"/>
    <property type="evidence" value="ECO:0007669"/>
    <property type="project" value="InterPro"/>
</dbReference>
<dbReference type="GO" id="GO:0005737">
    <property type="term" value="C:cytoplasm"/>
    <property type="evidence" value="ECO:0007669"/>
    <property type="project" value="TreeGrafter"/>
</dbReference>
<evidence type="ECO:0000256" key="1">
    <source>
        <dbReference type="ARBA" id="ARBA00022786"/>
    </source>
</evidence>
<dbReference type="RefSeq" id="XP_002679180.1">
    <property type="nucleotide sequence ID" value="XM_002679134.1"/>
</dbReference>
<dbReference type="OrthoDB" id="10256654at2759"/>
<protein>
    <submittedName>
        <fullName evidence="7">Predicted protein</fullName>
    </submittedName>
</protein>
<feature type="domain" description="HECT" evidence="6">
    <location>
        <begin position="794"/>
        <end position="1119"/>
    </location>
</feature>
<gene>
    <name evidence="7" type="ORF">NAEGRDRAFT_65394</name>
</gene>
<feature type="compositionally biased region" description="Low complexity" evidence="4">
    <location>
        <begin position="28"/>
        <end position="44"/>
    </location>
</feature>
<keyword evidence="8" id="KW-1185">Reference proteome</keyword>
<dbReference type="Gene3D" id="3.30.2160.10">
    <property type="entry name" value="Hect, E3 ligase catalytic domain"/>
    <property type="match status" value="1"/>
</dbReference>
<dbReference type="OMA" id="WKELMLL"/>
<dbReference type="SMART" id="SM00119">
    <property type="entry name" value="HECTc"/>
    <property type="match status" value="1"/>
</dbReference>
<dbReference type="Proteomes" id="UP000006671">
    <property type="component" value="Unassembled WGS sequence"/>
</dbReference>
<dbReference type="SUPFAM" id="SSF56204">
    <property type="entry name" value="Hect, E3 ligase catalytic domain"/>
    <property type="match status" value="1"/>
</dbReference>
<dbReference type="CDD" id="cd00180">
    <property type="entry name" value="PKc"/>
    <property type="match status" value="1"/>
</dbReference>
<accession>D2V9C7</accession>
<dbReference type="PROSITE" id="PS00108">
    <property type="entry name" value="PROTEIN_KINASE_ST"/>
    <property type="match status" value="1"/>
</dbReference>
<feature type="active site" description="Glycyl thioester intermediate" evidence="2">
    <location>
        <position position="1085"/>
    </location>
</feature>
<evidence type="ECO:0000313" key="7">
    <source>
        <dbReference type="EMBL" id="EFC46436.1"/>
    </source>
</evidence>
<evidence type="ECO:0000313" key="8">
    <source>
        <dbReference type="Proteomes" id="UP000006671"/>
    </source>
</evidence>
<keyword evidence="3" id="KW-0175">Coiled coil</keyword>
<dbReference type="PANTHER" id="PTHR44167">
    <property type="entry name" value="OVARIAN-SPECIFIC SERINE/THREONINE-PROTEIN KINASE LOK-RELATED"/>
    <property type="match status" value="1"/>
</dbReference>
<dbReference type="SMART" id="SM00220">
    <property type="entry name" value="S_TKc"/>
    <property type="match status" value="1"/>
</dbReference>
<evidence type="ECO:0000259" key="6">
    <source>
        <dbReference type="PROSITE" id="PS50237"/>
    </source>
</evidence>
<dbReference type="SUPFAM" id="SSF56112">
    <property type="entry name" value="Protein kinase-like (PK-like)"/>
    <property type="match status" value="1"/>
</dbReference>
<name>D2V9C7_NAEGR</name>
<dbReference type="InterPro" id="IPR000569">
    <property type="entry name" value="HECT_dom"/>
</dbReference>
<dbReference type="InterPro" id="IPR000719">
    <property type="entry name" value="Prot_kinase_dom"/>
</dbReference>
<dbReference type="eggNOG" id="KOG0615">
    <property type="taxonomic scope" value="Eukaryota"/>
</dbReference>
<dbReference type="Gene3D" id="1.10.510.10">
    <property type="entry name" value="Transferase(Phosphotransferase) domain 1"/>
    <property type="match status" value="1"/>
</dbReference>
<feature type="compositionally biased region" description="Polar residues" evidence="4">
    <location>
        <begin position="15"/>
        <end position="27"/>
    </location>
</feature>
<dbReference type="GeneID" id="8851211"/>
<dbReference type="InterPro" id="IPR035983">
    <property type="entry name" value="Hect_E3_ubiquitin_ligase"/>
</dbReference>
<proteinExistence type="predicted"/>
<feature type="domain" description="Protein kinase" evidence="5">
    <location>
        <begin position="467"/>
        <end position="730"/>
    </location>
</feature>
<dbReference type="GO" id="GO:0004842">
    <property type="term" value="F:ubiquitin-protein transferase activity"/>
    <property type="evidence" value="ECO:0007669"/>
    <property type="project" value="InterPro"/>
</dbReference>
<dbReference type="InterPro" id="IPR011009">
    <property type="entry name" value="Kinase-like_dom_sf"/>
</dbReference>
<dbReference type="EMBL" id="GG738858">
    <property type="protein sequence ID" value="EFC46436.1"/>
    <property type="molecule type" value="Genomic_DNA"/>
</dbReference>
<dbReference type="GO" id="GO:0004674">
    <property type="term" value="F:protein serine/threonine kinase activity"/>
    <property type="evidence" value="ECO:0007669"/>
    <property type="project" value="TreeGrafter"/>
</dbReference>
<dbReference type="InParanoid" id="D2V9C7"/>
<sequence>MQPANRKPIKVKPSKGSSTQQPVIITTSSSNHQQNNSESHSPSPLILSPTTTGTNNYVFENEGEQNEQKTNKKIRAKRTGGILGNFFDVSKNLNENTLNQMESKMKEIIESRNLFKENNLELCEMIMSADVESKNESISQQEILKIDLINRQMAELESFETNLNNFIQSNGSSGITNHLVNAVNTRNAMRNECMNNLNEVTNLLGETLESMKNDIPVERIQKIDEIHSKILLEEDVLSVSGSGESFNMYEFNRRSKEYFEWVKKSSPKLIIQYKETKAVFKKFLEAMEKELNLMKEVKEEEKKMMDNFEYIITYTPEYLEAKRQTTAEPSERKTHIKELHSYYLKRKIEMESKTQLPLKPDLESVNLFYNQLNSLKTDLREAKRNHLKLKFEKENHELDGVSQSILQISTQKVQEASEVVHRIEEKIQLFESNLEKSIKLHPEILIYINSFSKNDDLIPISIKDTKLEVKRSIKDYEILKIINPRVCKAKFANQISIIKQYSFSDSKSRKEFMKEVQILHKMNHPCIVKIEAYFCENDFVFIQMEHKGDLTLADWLLKSPSEYEKRNVFHSVAQTLKYVHDFNIIHCDIKPENIIMSPIGSKSIGSVQEIYESYRPILIDFDISVDKNSLQNSLAIRSTLTYLAPEVVHAASTGADFKSVLNTSIDVWSFGVMMFKAYYPNDEVLLLPNEHSVRIPEHENQYLQDLLSNILQRDAKDRPCAEDIYSHIYFNSSIMNELVSQKQIVSTEDKMQSFNRFLHHYKKRMQRNTSDVIQIRMRRDAIVGHTLQAFSSMEINDLLLRLQVQFVGEIGMDLGGITSNMYTEFFRQSIQNDHNIFECGSSSKTGGYLPKADAPVEVCESIGKILIKTIYDQRVIPEVLSPFIFKFLSHKYSSSDPDYNSLQVTFRDLEQFDESMARSLRMLLTHEGVHEWEISFDGLGQDSNRMVNDQNKHDYVKMKMRNVLLLSRLEQLKAIRKGFNSLVELQPQLALFSWKELMLLCCGKDYIDVKSVIDLLKFKDFPTNSRTPLFFTQFISSLSSIQLRQFIEFSTGQCGISYGWQSKALSITVQYSSSSVDSLPVSHICSFILDLPDYNNYQLLETKIKQAFEFTSSSGFYIA</sequence>
<reference evidence="7 8" key="1">
    <citation type="journal article" date="2010" name="Cell">
        <title>The genome of Naegleria gruberi illuminates early eukaryotic versatility.</title>
        <authorList>
            <person name="Fritz-Laylin L.K."/>
            <person name="Prochnik S.E."/>
            <person name="Ginger M.L."/>
            <person name="Dacks J.B."/>
            <person name="Carpenter M.L."/>
            <person name="Field M.C."/>
            <person name="Kuo A."/>
            <person name="Paredez A."/>
            <person name="Chapman J."/>
            <person name="Pham J."/>
            <person name="Shu S."/>
            <person name="Neupane R."/>
            <person name="Cipriano M."/>
            <person name="Mancuso J."/>
            <person name="Tu H."/>
            <person name="Salamov A."/>
            <person name="Lindquist E."/>
            <person name="Shapiro H."/>
            <person name="Lucas S."/>
            <person name="Grigoriev I.V."/>
            <person name="Cande W.Z."/>
            <person name="Fulton C."/>
            <person name="Rokhsar D.S."/>
            <person name="Dawson S.C."/>
        </authorList>
    </citation>
    <scope>NUCLEOTIDE SEQUENCE [LARGE SCALE GENOMIC DNA]</scope>
    <source>
        <strain evidence="7 8">NEG-M</strain>
    </source>
</reference>
<dbReference type="PROSITE" id="PS50011">
    <property type="entry name" value="PROTEIN_KINASE_DOM"/>
    <property type="match status" value="1"/>
</dbReference>
<feature type="coiled-coil region" evidence="3">
    <location>
        <begin position="365"/>
        <end position="433"/>
    </location>
</feature>
<dbReference type="Pfam" id="PF00069">
    <property type="entry name" value="Pkinase"/>
    <property type="match status" value="1"/>
</dbReference>
<evidence type="ECO:0000256" key="4">
    <source>
        <dbReference type="SAM" id="MobiDB-lite"/>
    </source>
</evidence>
<dbReference type="GO" id="GO:0044773">
    <property type="term" value="P:mitotic DNA damage checkpoint signaling"/>
    <property type="evidence" value="ECO:0007669"/>
    <property type="project" value="TreeGrafter"/>
</dbReference>
<dbReference type="Gene3D" id="3.30.2410.10">
    <property type="entry name" value="Hect, E3 ligase catalytic domain"/>
    <property type="match status" value="1"/>
</dbReference>
<organism evidence="8">
    <name type="scientific">Naegleria gruberi</name>
    <name type="common">Amoeba</name>
    <dbReference type="NCBI Taxonomy" id="5762"/>
    <lineage>
        <taxon>Eukaryota</taxon>
        <taxon>Discoba</taxon>
        <taxon>Heterolobosea</taxon>
        <taxon>Tetramitia</taxon>
        <taxon>Eutetramitia</taxon>
        <taxon>Vahlkampfiidae</taxon>
        <taxon>Naegleria</taxon>
    </lineage>
</organism>
<keyword evidence="1 2" id="KW-0833">Ubl conjugation pathway</keyword>
<dbReference type="eggNOG" id="KOG0939">
    <property type="taxonomic scope" value="Eukaryota"/>
</dbReference>
<dbReference type="AlphaFoldDB" id="D2V9C7"/>
<dbReference type="VEuPathDB" id="AmoebaDB:NAEGRDRAFT_65394"/>
<dbReference type="GO" id="GO:0005634">
    <property type="term" value="C:nucleus"/>
    <property type="evidence" value="ECO:0007669"/>
    <property type="project" value="TreeGrafter"/>
</dbReference>
<dbReference type="PROSITE" id="PS50237">
    <property type="entry name" value="HECT"/>
    <property type="match status" value="1"/>
</dbReference>
<dbReference type="InterPro" id="IPR008271">
    <property type="entry name" value="Ser/Thr_kinase_AS"/>
</dbReference>